<dbReference type="SUPFAM" id="SSF56176">
    <property type="entry name" value="FAD-binding/transporter-associated domain-like"/>
    <property type="match status" value="1"/>
</dbReference>
<dbReference type="SUPFAM" id="SSF54631">
    <property type="entry name" value="CBS-domain pair"/>
    <property type="match status" value="1"/>
</dbReference>
<feature type="transmembrane region" description="Helical" evidence="10">
    <location>
        <begin position="6"/>
        <end position="29"/>
    </location>
</feature>
<keyword evidence="14" id="KW-1185">Reference proteome</keyword>
<dbReference type="PROSITE" id="PS51846">
    <property type="entry name" value="CNNM"/>
    <property type="match status" value="1"/>
</dbReference>
<dbReference type="PANTHER" id="PTHR22777">
    <property type="entry name" value="HEMOLYSIN-RELATED"/>
    <property type="match status" value="1"/>
</dbReference>
<dbReference type="FunFam" id="3.10.580.10:FF:000002">
    <property type="entry name" value="Magnesium/cobalt efflux protein CorC"/>
    <property type="match status" value="1"/>
</dbReference>
<evidence type="ECO:0000256" key="8">
    <source>
        <dbReference type="PROSITE-ProRule" id="PRU00703"/>
    </source>
</evidence>
<dbReference type="Proteomes" id="UP000005384">
    <property type="component" value="Unassembled WGS sequence"/>
</dbReference>
<keyword evidence="6 8" id="KW-0129">CBS domain</keyword>
<comment type="subcellular location">
    <subcellularLocation>
        <location evidence="1">Membrane</location>
        <topology evidence="1">Multi-pass membrane protein</topology>
    </subcellularLocation>
</comment>
<evidence type="ECO:0000256" key="7">
    <source>
        <dbReference type="ARBA" id="ARBA00023136"/>
    </source>
</evidence>
<dbReference type="AlphaFoldDB" id="G5IBB0"/>
<evidence type="ECO:0000313" key="13">
    <source>
        <dbReference type="EMBL" id="EHI61217.1"/>
    </source>
</evidence>
<dbReference type="InterPro" id="IPR046342">
    <property type="entry name" value="CBS_dom_sf"/>
</dbReference>
<dbReference type="Pfam" id="PF01595">
    <property type="entry name" value="CNNM"/>
    <property type="match status" value="1"/>
</dbReference>
<evidence type="ECO:0000259" key="12">
    <source>
        <dbReference type="PROSITE" id="PS51846"/>
    </source>
</evidence>
<evidence type="ECO:0008006" key="15">
    <source>
        <dbReference type="Google" id="ProtNLM"/>
    </source>
</evidence>
<dbReference type="PANTHER" id="PTHR22777:SF17">
    <property type="entry name" value="UPF0053 PROTEIN SLL0260"/>
    <property type="match status" value="1"/>
</dbReference>
<gene>
    <name evidence="13" type="ORF">HMPREF9473_00832</name>
</gene>
<dbReference type="PATRIC" id="fig|742737.3.peg.827"/>
<feature type="transmembrane region" description="Helical" evidence="10">
    <location>
        <begin position="130"/>
        <end position="156"/>
    </location>
</feature>
<dbReference type="CDD" id="cd04590">
    <property type="entry name" value="CBS_pair_CorC_HlyC_assoc"/>
    <property type="match status" value="1"/>
</dbReference>
<dbReference type="Gene3D" id="3.30.465.10">
    <property type="match status" value="1"/>
</dbReference>
<feature type="transmembrane region" description="Helical" evidence="10">
    <location>
        <begin position="92"/>
        <end position="110"/>
    </location>
</feature>
<dbReference type="RefSeq" id="WP_006778818.1">
    <property type="nucleotide sequence ID" value="NZ_CP040506.1"/>
</dbReference>
<dbReference type="EMBL" id="ADLN01000006">
    <property type="protein sequence ID" value="EHI61217.1"/>
    <property type="molecule type" value="Genomic_DNA"/>
</dbReference>
<dbReference type="PROSITE" id="PS51371">
    <property type="entry name" value="CBS"/>
    <property type="match status" value="1"/>
</dbReference>
<dbReference type="GO" id="GO:0005886">
    <property type="term" value="C:plasma membrane"/>
    <property type="evidence" value="ECO:0007669"/>
    <property type="project" value="TreeGrafter"/>
</dbReference>
<evidence type="ECO:0000256" key="2">
    <source>
        <dbReference type="ARBA" id="ARBA00006337"/>
    </source>
</evidence>
<dbReference type="InterPro" id="IPR000644">
    <property type="entry name" value="CBS_dom"/>
</dbReference>
<evidence type="ECO:0000256" key="4">
    <source>
        <dbReference type="ARBA" id="ARBA00022737"/>
    </source>
</evidence>
<evidence type="ECO:0000259" key="11">
    <source>
        <dbReference type="PROSITE" id="PS51371"/>
    </source>
</evidence>
<dbReference type="Gene3D" id="3.10.580.10">
    <property type="entry name" value="CBS-domain"/>
    <property type="match status" value="1"/>
</dbReference>
<dbReference type="InterPro" id="IPR036318">
    <property type="entry name" value="FAD-bd_PCMH-like_sf"/>
</dbReference>
<reference evidence="13 14" key="1">
    <citation type="submission" date="2011-08" db="EMBL/GenBank/DDBJ databases">
        <title>The Genome Sequence of Clostridium hathewayi WAL-18680.</title>
        <authorList>
            <consortium name="The Broad Institute Genome Sequencing Platform"/>
            <person name="Earl A."/>
            <person name="Ward D."/>
            <person name="Feldgarden M."/>
            <person name="Gevers D."/>
            <person name="Finegold S.M."/>
            <person name="Summanen P.H."/>
            <person name="Molitoris D.R."/>
            <person name="Song M."/>
            <person name="Daigneault M."/>
            <person name="Allen-Vercoe E."/>
            <person name="Young S.K."/>
            <person name="Zeng Q."/>
            <person name="Gargeya S."/>
            <person name="Fitzgerald M."/>
            <person name="Haas B."/>
            <person name="Abouelleil A."/>
            <person name="Alvarado L."/>
            <person name="Arachchi H.M."/>
            <person name="Berlin A."/>
            <person name="Brown A."/>
            <person name="Chapman S.B."/>
            <person name="Chen Z."/>
            <person name="Dunbar C."/>
            <person name="Freedman E."/>
            <person name="Gearin G."/>
            <person name="Gellesch M."/>
            <person name="Goldberg J."/>
            <person name="Griggs A."/>
            <person name="Gujja S."/>
            <person name="Heiman D."/>
            <person name="Howarth C."/>
            <person name="Larson L."/>
            <person name="Lui A."/>
            <person name="MacDonald P.J.P."/>
            <person name="Montmayeur A."/>
            <person name="Murphy C."/>
            <person name="Neiman D."/>
            <person name="Pearson M."/>
            <person name="Priest M."/>
            <person name="Roberts A."/>
            <person name="Saif S."/>
            <person name="Shea T."/>
            <person name="Shenoy N."/>
            <person name="Sisk P."/>
            <person name="Stolte C."/>
            <person name="Sykes S."/>
            <person name="Wortman J."/>
            <person name="Nusbaum C."/>
            <person name="Birren B."/>
        </authorList>
    </citation>
    <scope>NUCLEOTIDE SEQUENCE [LARGE SCALE GENOMIC DNA]</scope>
    <source>
        <strain evidence="13 14">WAL-18680</strain>
    </source>
</reference>
<dbReference type="Pfam" id="PF00571">
    <property type="entry name" value="CBS"/>
    <property type="match status" value="2"/>
</dbReference>
<protein>
    <recommendedName>
        <fullName evidence="15">Hemolysin</fullName>
    </recommendedName>
</protein>
<dbReference type="HOGENOM" id="CLU_015237_4_1_9"/>
<comment type="caution">
    <text evidence="13">The sequence shown here is derived from an EMBL/GenBank/DDBJ whole genome shotgun (WGS) entry which is preliminary data.</text>
</comment>
<accession>G5IBB0</accession>
<comment type="similarity">
    <text evidence="2">Belongs to the UPF0053 family.</text>
</comment>
<organism evidence="13 14">
    <name type="scientific">Hungatella hathewayi WAL-18680</name>
    <dbReference type="NCBI Taxonomy" id="742737"/>
    <lineage>
        <taxon>Bacteria</taxon>
        <taxon>Bacillati</taxon>
        <taxon>Bacillota</taxon>
        <taxon>Clostridia</taxon>
        <taxon>Lachnospirales</taxon>
        <taxon>Lachnospiraceae</taxon>
        <taxon>Hungatella</taxon>
    </lineage>
</organism>
<evidence type="ECO:0000256" key="1">
    <source>
        <dbReference type="ARBA" id="ARBA00004141"/>
    </source>
</evidence>
<dbReference type="InterPro" id="IPR005170">
    <property type="entry name" value="Transptr-assoc_dom"/>
</dbReference>
<dbReference type="Pfam" id="PF03471">
    <property type="entry name" value="CorC_HlyC"/>
    <property type="match status" value="1"/>
</dbReference>
<feature type="domain" description="CNNM transmembrane" evidence="12">
    <location>
        <begin position="1"/>
        <end position="189"/>
    </location>
</feature>
<keyword evidence="5 9" id="KW-1133">Transmembrane helix</keyword>
<feature type="domain" description="CBS" evidence="11">
    <location>
        <begin position="208"/>
        <end position="268"/>
    </location>
</feature>
<dbReference type="InterPro" id="IPR016169">
    <property type="entry name" value="FAD-bd_PCMH_sub2"/>
</dbReference>
<evidence type="ECO:0000256" key="9">
    <source>
        <dbReference type="PROSITE-ProRule" id="PRU01193"/>
    </source>
</evidence>
<dbReference type="InterPro" id="IPR002550">
    <property type="entry name" value="CNNM"/>
</dbReference>
<keyword evidence="7 9" id="KW-0472">Membrane</keyword>
<proteinExistence type="inferred from homology"/>
<dbReference type="GO" id="GO:0050660">
    <property type="term" value="F:flavin adenine dinucleotide binding"/>
    <property type="evidence" value="ECO:0007669"/>
    <property type="project" value="InterPro"/>
</dbReference>
<sequence>MDSSDAIQLLTLVILIFLSAFFSSSETALTTVNRIRIRNLAEAGDARAIILTKVIEDQGKMLSAILIGNNVVNLYASSLATTLAISVWGSKMIGVATGILTLVILVFGEITPKTLATLSAETLSLRCAKIIYGMMVVLTPVIFVVNQLSMGVLFLLRIDPNKKREAITEDELRTIVEVSHEEGVIESEERKMINNVFDFGESLAKDIMVPRIDMTFVNVDASYQELIDIFREEKYTRIPVYEDTTDNVIGIINMKDLLLLDDRENFNIRNFLRQPLYTYEFKKTSELMIEMRQTFNNIVIVLDEYGSTAGLITLEDMLEEIVGEIRDEYDEEEEESLVEVNPGEYLVEGSIKLDDLNDWLGLSLESEDYDSIGGLVIGLLDHLPDEGEEVTCEGIRLVVEKVDKNRIESIRMFLPQSEAEEAETEEA</sequence>
<keyword evidence="3 9" id="KW-0812">Transmembrane</keyword>
<evidence type="ECO:0000256" key="6">
    <source>
        <dbReference type="ARBA" id="ARBA00023122"/>
    </source>
</evidence>
<evidence type="ECO:0000313" key="14">
    <source>
        <dbReference type="Proteomes" id="UP000005384"/>
    </source>
</evidence>
<name>G5IBB0_9FIRM</name>
<evidence type="ECO:0000256" key="10">
    <source>
        <dbReference type="SAM" id="Phobius"/>
    </source>
</evidence>
<dbReference type="SMART" id="SM01091">
    <property type="entry name" value="CorC_HlyC"/>
    <property type="match status" value="1"/>
</dbReference>
<evidence type="ECO:0000256" key="3">
    <source>
        <dbReference type="ARBA" id="ARBA00022692"/>
    </source>
</evidence>
<dbReference type="InterPro" id="IPR044751">
    <property type="entry name" value="Ion_transp-like_CBS"/>
</dbReference>
<evidence type="ECO:0000256" key="5">
    <source>
        <dbReference type="ARBA" id="ARBA00022989"/>
    </source>
</evidence>
<keyword evidence="4" id="KW-0677">Repeat</keyword>
<dbReference type="OrthoDB" id="9798188at2"/>